<feature type="region of interest" description="Disordered" evidence="2">
    <location>
        <begin position="1"/>
        <end position="45"/>
    </location>
</feature>
<dbReference type="Gene3D" id="1.20.5.1230">
    <property type="entry name" value="Apolipoprotein A-I"/>
    <property type="match status" value="1"/>
</dbReference>
<sequence>MLSARIASRSARAARLPARIPAKTSLRQARFQSTSSPSSSTSSSGSHFAAGAAGGLVGAGVLYGVYQYTPAGRMASRVNKAAGEAEAKYNEAAKKLREKAPSSADQAIDSMKRLAMTYASWVPGGRAYVEAAFADVDKVREKHSDEADKIVQDAYKKLQDASKAGFSLEAASRAWDVLAEVSRRVAELAGDAAGDVLDNHPKLKEKMGGSVDQLKQMGEQYGPEAKKMVDETWAQLRDIVSGGLSAENIDKARKLVDEKMQQVRKLGDDAWKKALEQAKPLFEKSPQVKKIIEENADALKQGNTKELFDKARSAVESGETGELEKYVGQAVDKAKKASGSGGSIIGGGLEEYLGKIPNGSDILPKLQQLGEVAMKHKEEGEQLLKETVEELKKVLEQKAKKAEEIANKAKKEAK</sequence>
<dbReference type="VEuPathDB" id="FungiDB:GGTG_07132"/>
<reference evidence="4" key="4">
    <citation type="journal article" date="2015" name="G3 (Bethesda)">
        <title>Genome sequences of three phytopathogenic species of the Magnaporthaceae family of fungi.</title>
        <authorList>
            <person name="Okagaki L.H."/>
            <person name="Nunes C.C."/>
            <person name="Sailsbery J."/>
            <person name="Clay B."/>
            <person name="Brown D."/>
            <person name="John T."/>
            <person name="Oh Y."/>
            <person name="Young N."/>
            <person name="Fitzgerald M."/>
            <person name="Haas B.J."/>
            <person name="Zeng Q."/>
            <person name="Young S."/>
            <person name="Adiconis X."/>
            <person name="Fan L."/>
            <person name="Levin J.Z."/>
            <person name="Mitchell T.K."/>
            <person name="Okubara P.A."/>
            <person name="Farman M.L."/>
            <person name="Kohn L.M."/>
            <person name="Birren B."/>
            <person name="Ma L.-J."/>
            <person name="Dean R.A."/>
        </authorList>
    </citation>
    <scope>NUCLEOTIDE SEQUENCE</scope>
    <source>
        <strain evidence="4">R3-111a-1</strain>
    </source>
</reference>
<protein>
    <submittedName>
        <fullName evidence="3 4">Uncharacterized protein</fullName>
    </submittedName>
</protein>
<evidence type="ECO:0000313" key="4">
    <source>
        <dbReference type="EnsemblFungi" id="EJT77220"/>
    </source>
</evidence>
<dbReference type="OrthoDB" id="3883941at2759"/>
<dbReference type="RefSeq" id="XP_009223220.1">
    <property type="nucleotide sequence ID" value="XM_009224956.1"/>
</dbReference>
<evidence type="ECO:0000313" key="3">
    <source>
        <dbReference type="EMBL" id="EJT77220.1"/>
    </source>
</evidence>
<keyword evidence="1" id="KW-0175">Coiled coil</keyword>
<gene>
    <name evidence="4" type="primary">20347590</name>
    <name evidence="3" type="ORF">GGTG_07132</name>
</gene>
<reference evidence="5" key="1">
    <citation type="submission" date="2010-07" db="EMBL/GenBank/DDBJ databases">
        <title>The genome sequence of Gaeumannomyces graminis var. tritici strain R3-111a-1.</title>
        <authorList>
            <consortium name="The Broad Institute Genome Sequencing Platform"/>
            <person name="Ma L.-J."/>
            <person name="Dead R."/>
            <person name="Young S."/>
            <person name="Zeng Q."/>
            <person name="Koehrsen M."/>
            <person name="Alvarado L."/>
            <person name="Berlin A."/>
            <person name="Chapman S.B."/>
            <person name="Chen Z."/>
            <person name="Freedman E."/>
            <person name="Gellesch M."/>
            <person name="Goldberg J."/>
            <person name="Griggs A."/>
            <person name="Gujja S."/>
            <person name="Heilman E.R."/>
            <person name="Heiman D."/>
            <person name="Hepburn T."/>
            <person name="Howarth C."/>
            <person name="Jen D."/>
            <person name="Larson L."/>
            <person name="Mehta T."/>
            <person name="Neiman D."/>
            <person name="Pearson M."/>
            <person name="Roberts A."/>
            <person name="Saif S."/>
            <person name="Shea T."/>
            <person name="Shenoy N."/>
            <person name="Sisk P."/>
            <person name="Stolte C."/>
            <person name="Sykes S."/>
            <person name="Walk T."/>
            <person name="White J."/>
            <person name="Yandava C."/>
            <person name="Haas B."/>
            <person name="Nusbaum C."/>
            <person name="Birren B."/>
        </authorList>
    </citation>
    <scope>NUCLEOTIDE SEQUENCE [LARGE SCALE GENOMIC DNA]</scope>
    <source>
        <strain evidence="5">R3-111a-1</strain>
    </source>
</reference>
<name>J3P0T7_GAET3</name>
<dbReference type="EnsemblFungi" id="EJT77220">
    <property type="protein sequence ID" value="EJT77220"/>
    <property type="gene ID" value="GGTG_07132"/>
</dbReference>
<proteinExistence type="predicted"/>
<accession>J3P0T7</accession>
<organism evidence="3">
    <name type="scientific">Gaeumannomyces tritici (strain R3-111a-1)</name>
    <name type="common">Wheat and barley take-all root rot fungus</name>
    <name type="synonym">Gaeumannomyces graminis var. tritici</name>
    <dbReference type="NCBI Taxonomy" id="644352"/>
    <lineage>
        <taxon>Eukaryota</taxon>
        <taxon>Fungi</taxon>
        <taxon>Dikarya</taxon>
        <taxon>Ascomycota</taxon>
        <taxon>Pezizomycotina</taxon>
        <taxon>Sordariomycetes</taxon>
        <taxon>Sordariomycetidae</taxon>
        <taxon>Magnaporthales</taxon>
        <taxon>Magnaporthaceae</taxon>
        <taxon>Gaeumannomyces</taxon>
    </lineage>
</organism>
<dbReference type="HOGENOM" id="CLU_033245_0_0_1"/>
<feature type="compositionally biased region" description="Low complexity" evidence="2">
    <location>
        <begin position="1"/>
        <end position="22"/>
    </location>
</feature>
<feature type="compositionally biased region" description="Low complexity" evidence="2">
    <location>
        <begin position="33"/>
        <end position="45"/>
    </location>
</feature>
<reference evidence="3" key="2">
    <citation type="submission" date="2010-07" db="EMBL/GenBank/DDBJ databases">
        <authorList>
            <consortium name="The Broad Institute Genome Sequencing Platform"/>
            <consortium name="Broad Institute Genome Sequencing Center for Infectious Disease"/>
            <person name="Ma L.-J."/>
            <person name="Dead R."/>
            <person name="Young S."/>
            <person name="Zeng Q."/>
            <person name="Koehrsen M."/>
            <person name="Alvarado L."/>
            <person name="Berlin A."/>
            <person name="Chapman S.B."/>
            <person name="Chen Z."/>
            <person name="Freedman E."/>
            <person name="Gellesch M."/>
            <person name="Goldberg J."/>
            <person name="Griggs A."/>
            <person name="Gujja S."/>
            <person name="Heilman E.R."/>
            <person name="Heiman D."/>
            <person name="Hepburn T."/>
            <person name="Howarth C."/>
            <person name="Jen D."/>
            <person name="Larson L."/>
            <person name="Mehta T."/>
            <person name="Neiman D."/>
            <person name="Pearson M."/>
            <person name="Roberts A."/>
            <person name="Saif S."/>
            <person name="Shea T."/>
            <person name="Shenoy N."/>
            <person name="Sisk P."/>
            <person name="Stolte C."/>
            <person name="Sykes S."/>
            <person name="Walk T."/>
            <person name="White J."/>
            <person name="Yandava C."/>
            <person name="Haas B."/>
            <person name="Nusbaum C."/>
            <person name="Birren B."/>
        </authorList>
    </citation>
    <scope>NUCLEOTIDE SEQUENCE</scope>
    <source>
        <strain evidence="3">R3-111a-1</strain>
    </source>
</reference>
<keyword evidence="5" id="KW-1185">Reference proteome</keyword>
<dbReference type="AlphaFoldDB" id="J3P0T7"/>
<reference evidence="3" key="3">
    <citation type="submission" date="2010-09" db="EMBL/GenBank/DDBJ databases">
        <title>Annotation of Gaeumannomyces graminis var. tritici R3-111a-1.</title>
        <authorList>
            <consortium name="The Broad Institute Genome Sequencing Platform"/>
            <person name="Ma L.-J."/>
            <person name="Dead R."/>
            <person name="Young S.K."/>
            <person name="Zeng Q."/>
            <person name="Gargeya S."/>
            <person name="Fitzgerald M."/>
            <person name="Haas B."/>
            <person name="Abouelleil A."/>
            <person name="Alvarado L."/>
            <person name="Arachchi H.M."/>
            <person name="Berlin A."/>
            <person name="Brown A."/>
            <person name="Chapman S.B."/>
            <person name="Chen Z."/>
            <person name="Dunbar C."/>
            <person name="Freedman E."/>
            <person name="Gearin G."/>
            <person name="Gellesch M."/>
            <person name="Goldberg J."/>
            <person name="Griggs A."/>
            <person name="Gujja S."/>
            <person name="Heiman D."/>
            <person name="Howarth C."/>
            <person name="Larson L."/>
            <person name="Lui A."/>
            <person name="MacDonald P.J.P."/>
            <person name="Mehta T."/>
            <person name="Montmayeur A."/>
            <person name="Murphy C."/>
            <person name="Neiman D."/>
            <person name="Pearson M."/>
            <person name="Priest M."/>
            <person name="Roberts A."/>
            <person name="Saif S."/>
            <person name="Shea T."/>
            <person name="Shenoy N."/>
            <person name="Sisk P."/>
            <person name="Stolte C."/>
            <person name="Sykes S."/>
            <person name="Yandava C."/>
            <person name="Wortman J."/>
            <person name="Nusbaum C."/>
            <person name="Birren B."/>
        </authorList>
    </citation>
    <scope>NUCLEOTIDE SEQUENCE</scope>
    <source>
        <strain evidence="3">R3-111a-1</strain>
    </source>
</reference>
<evidence type="ECO:0000256" key="1">
    <source>
        <dbReference type="SAM" id="Coils"/>
    </source>
</evidence>
<feature type="coiled-coil region" evidence="1">
    <location>
        <begin position="377"/>
        <end position="412"/>
    </location>
</feature>
<dbReference type="eggNOG" id="ENOG502RHGF">
    <property type="taxonomic scope" value="Eukaryota"/>
</dbReference>
<evidence type="ECO:0000313" key="5">
    <source>
        <dbReference type="Proteomes" id="UP000006039"/>
    </source>
</evidence>
<dbReference type="GeneID" id="20347590"/>
<dbReference type="EMBL" id="GL385397">
    <property type="protein sequence ID" value="EJT77220.1"/>
    <property type="molecule type" value="Genomic_DNA"/>
</dbReference>
<reference evidence="4" key="5">
    <citation type="submission" date="2018-04" db="UniProtKB">
        <authorList>
            <consortium name="EnsemblFungi"/>
        </authorList>
    </citation>
    <scope>IDENTIFICATION</scope>
    <source>
        <strain evidence="4">R3-111a-1</strain>
    </source>
</reference>
<evidence type="ECO:0000256" key="2">
    <source>
        <dbReference type="SAM" id="MobiDB-lite"/>
    </source>
</evidence>
<dbReference type="STRING" id="644352.J3P0T7"/>
<dbReference type="Proteomes" id="UP000006039">
    <property type="component" value="Unassembled WGS sequence"/>
</dbReference>